<organism evidence="1 2">
    <name type="scientific">Dichanthelium oligosanthes</name>
    <dbReference type="NCBI Taxonomy" id="888268"/>
    <lineage>
        <taxon>Eukaryota</taxon>
        <taxon>Viridiplantae</taxon>
        <taxon>Streptophyta</taxon>
        <taxon>Embryophyta</taxon>
        <taxon>Tracheophyta</taxon>
        <taxon>Spermatophyta</taxon>
        <taxon>Magnoliopsida</taxon>
        <taxon>Liliopsida</taxon>
        <taxon>Poales</taxon>
        <taxon>Poaceae</taxon>
        <taxon>PACMAD clade</taxon>
        <taxon>Panicoideae</taxon>
        <taxon>Panicodae</taxon>
        <taxon>Paniceae</taxon>
        <taxon>Dichantheliinae</taxon>
        <taxon>Dichanthelium</taxon>
    </lineage>
</organism>
<dbReference type="OrthoDB" id="682203at2759"/>
<sequence>MEGSAAKGRMDSKTSYLVEIKVICNSKKARKIFRSFCFERAIDSDTINFMDLVESIVDQYPPRYMEVAHVHYYDEVLKTFPEITTDQELMSVFEKHMKTKVVHMFIAYTDPFEPY</sequence>
<gene>
    <name evidence="1" type="ORF">BAE44_0000033</name>
</gene>
<dbReference type="Proteomes" id="UP000095767">
    <property type="component" value="Unassembled WGS sequence"/>
</dbReference>
<comment type="caution">
    <text evidence="1">The sequence shown here is derived from an EMBL/GenBank/DDBJ whole genome shotgun (WGS) entry which is preliminary data.</text>
</comment>
<evidence type="ECO:0000313" key="1">
    <source>
        <dbReference type="EMBL" id="OEL38948.1"/>
    </source>
</evidence>
<accession>A0A1E5WNK6</accession>
<evidence type="ECO:0000313" key="2">
    <source>
        <dbReference type="Proteomes" id="UP000095767"/>
    </source>
</evidence>
<keyword evidence="2" id="KW-1185">Reference proteome</keyword>
<dbReference type="EMBL" id="LWDX02000045">
    <property type="protein sequence ID" value="OEL38948.1"/>
    <property type="molecule type" value="Genomic_DNA"/>
</dbReference>
<protein>
    <submittedName>
        <fullName evidence="1">Uncharacterized protein</fullName>
    </submittedName>
</protein>
<dbReference type="AlphaFoldDB" id="A0A1E5WNK6"/>
<name>A0A1E5WNK6_9POAL</name>
<reference evidence="1 2" key="1">
    <citation type="submission" date="2016-09" db="EMBL/GenBank/DDBJ databases">
        <title>The draft genome of Dichanthelium oligosanthes: A C3 panicoid grass species.</title>
        <authorList>
            <person name="Studer A.J."/>
            <person name="Schnable J.C."/>
            <person name="Brutnell T.P."/>
        </authorList>
    </citation>
    <scope>NUCLEOTIDE SEQUENCE [LARGE SCALE GENOMIC DNA]</scope>
    <source>
        <strain evidence="2">cv. Kellogg 1175</strain>
        <tissue evidence="1">Leaf</tissue>
    </source>
</reference>
<proteinExistence type="predicted"/>